<dbReference type="InterPro" id="IPR010342">
    <property type="entry name" value="DUF938"/>
</dbReference>
<name>A0ABT9H128_9GAMM</name>
<dbReference type="SUPFAM" id="SSF53335">
    <property type="entry name" value="S-adenosyl-L-methionine-dependent methyltransferases"/>
    <property type="match status" value="1"/>
</dbReference>
<reference evidence="1 2" key="1">
    <citation type="submission" date="2023-08" db="EMBL/GenBank/DDBJ databases">
        <authorList>
            <person name="Joshi A."/>
            <person name="Thite S."/>
        </authorList>
    </citation>
    <scope>NUCLEOTIDE SEQUENCE [LARGE SCALE GENOMIC DNA]</scope>
    <source>
        <strain evidence="1 2">AC40</strain>
    </source>
</reference>
<keyword evidence="2" id="KW-1185">Reference proteome</keyword>
<dbReference type="InterPro" id="IPR029063">
    <property type="entry name" value="SAM-dependent_MTases_sf"/>
</dbReference>
<proteinExistence type="predicted"/>
<sequence length="204" mass="22936">MHNSFQFPADLPYSQACENNKAPILSVIKPAFAHCKRVLEVGSGTGQHAVYFASQLPQLVWQCSDQPAYLADLQRRLKHQAADNLPAALPLDIRQSDWSEPAADGVFTANTLHIMSWQVVQQFFQRLDSLAASQAELCIYGPFNYQGQFTSESNHHFHHSLQQRDPGMGIRDQEAILELAAAIGFQLQADHSMPANNRLLHFRR</sequence>
<dbReference type="EMBL" id="JAUZVZ010000014">
    <property type="protein sequence ID" value="MDP4536784.1"/>
    <property type="molecule type" value="Genomic_DNA"/>
</dbReference>
<evidence type="ECO:0000313" key="1">
    <source>
        <dbReference type="EMBL" id="MDP4536784.1"/>
    </source>
</evidence>
<dbReference type="RefSeq" id="WP_305894046.1">
    <property type="nucleotide sequence ID" value="NZ_JAUZVZ010000014.1"/>
</dbReference>
<dbReference type="CDD" id="cd02440">
    <property type="entry name" value="AdoMet_MTases"/>
    <property type="match status" value="1"/>
</dbReference>
<protein>
    <submittedName>
        <fullName evidence="1">DUF938 domain-containing protein</fullName>
    </submittedName>
</protein>
<dbReference type="PANTHER" id="PTHR20974:SF0">
    <property type="entry name" value="UPF0585 PROTEIN CG18661"/>
    <property type="match status" value="1"/>
</dbReference>
<accession>A0ABT9H128</accession>
<organism evidence="1 2">
    <name type="scientific">Alkalimonas collagenimarina</name>
    <dbReference type="NCBI Taxonomy" id="400390"/>
    <lineage>
        <taxon>Bacteria</taxon>
        <taxon>Pseudomonadati</taxon>
        <taxon>Pseudomonadota</taxon>
        <taxon>Gammaproteobacteria</taxon>
        <taxon>Alkalimonas</taxon>
    </lineage>
</organism>
<dbReference type="Proteomes" id="UP001231616">
    <property type="component" value="Unassembled WGS sequence"/>
</dbReference>
<evidence type="ECO:0000313" key="2">
    <source>
        <dbReference type="Proteomes" id="UP001231616"/>
    </source>
</evidence>
<gene>
    <name evidence="1" type="ORF">Q3O60_11330</name>
</gene>
<dbReference type="Gene3D" id="3.40.50.150">
    <property type="entry name" value="Vaccinia Virus protein VP39"/>
    <property type="match status" value="1"/>
</dbReference>
<comment type="caution">
    <text evidence="1">The sequence shown here is derived from an EMBL/GenBank/DDBJ whole genome shotgun (WGS) entry which is preliminary data.</text>
</comment>
<dbReference type="Pfam" id="PF06080">
    <property type="entry name" value="DUF938"/>
    <property type="match status" value="1"/>
</dbReference>
<dbReference type="PANTHER" id="PTHR20974">
    <property type="entry name" value="UPF0585 PROTEIN CG18661"/>
    <property type="match status" value="1"/>
</dbReference>